<evidence type="ECO:0000313" key="7">
    <source>
        <dbReference type="Proteomes" id="UP001499884"/>
    </source>
</evidence>
<dbReference type="InterPro" id="IPR001223">
    <property type="entry name" value="Glyco_hydro18_cat"/>
</dbReference>
<comment type="caution">
    <text evidence="6">The sequence shown here is derived from an EMBL/GenBank/DDBJ whole genome shotgun (WGS) entry which is preliminary data.</text>
</comment>
<dbReference type="Proteomes" id="UP001499884">
    <property type="component" value="Unassembled WGS sequence"/>
</dbReference>
<proteinExistence type="predicted"/>
<name>A0ABP7E2U0_9ACTN</name>
<protein>
    <recommendedName>
        <fullName evidence="1">chitinase</fullName>
        <ecNumber evidence="1">3.2.1.14</ecNumber>
    </recommendedName>
</protein>
<dbReference type="Gene3D" id="3.20.20.80">
    <property type="entry name" value="Glycosidases"/>
    <property type="match status" value="1"/>
</dbReference>
<dbReference type="PROSITE" id="PS01095">
    <property type="entry name" value="GH18_1"/>
    <property type="match status" value="1"/>
</dbReference>
<evidence type="ECO:0000256" key="3">
    <source>
        <dbReference type="ARBA" id="ARBA00023295"/>
    </source>
</evidence>
<dbReference type="InterPro" id="IPR017853">
    <property type="entry name" value="GH"/>
</dbReference>
<dbReference type="InterPro" id="IPR001579">
    <property type="entry name" value="Glyco_hydro_18_chit_AS"/>
</dbReference>
<dbReference type="SUPFAM" id="SSF51445">
    <property type="entry name" value="(Trans)glycosidases"/>
    <property type="match status" value="1"/>
</dbReference>
<dbReference type="PANTHER" id="PTHR45708">
    <property type="entry name" value="ENDOCHITINASE"/>
    <property type="match status" value="1"/>
</dbReference>
<dbReference type="RefSeq" id="WP_345641076.1">
    <property type="nucleotide sequence ID" value="NZ_BAABEP010000003.1"/>
</dbReference>
<dbReference type="PROSITE" id="PS51910">
    <property type="entry name" value="GH18_2"/>
    <property type="match status" value="1"/>
</dbReference>
<dbReference type="InterPro" id="IPR050542">
    <property type="entry name" value="Glycosyl_Hydrlase18_Chitinase"/>
</dbReference>
<evidence type="ECO:0000313" key="6">
    <source>
        <dbReference type="EMBL" id="GAA3712344.1"/>
    </source>
</evidence>
<reference evidence="7" key="1">
    <citation type="journal article" date="2019" name="Int. J. Syst. Evol. Microbiol.">
        <title>The Global Catalogue of Microorganisms (GCM) 10K type strain sequencing project: providing services to taxonomists for standard genome sequencing and annotation.</title>
        <authorList>
            <consortium name="The Broad Institute Genomics Platform"/>
            <consortium name="The Broad Institute Genome Sequencing Center for Infectious Disease"/>
            <person name="Wu L."/>
            <person name="Ma J."/>
        </authorList>
    </citation>
    <scope>NUCLEOTIDE SEQUENCE [LARGE SCALE GENOMIC DNA]</scope>
    <source>
        <strain evidence="7">JCM 30846</strain>
    </source>
</reference>
<sequence length="310" mass="32341">MRIRSLFRTFALVAAVGLGAPLAASAPAGAAPHAAASKRVVVYYQTQFNGGTYVSPRAMTDNNTGVTDVVVGAIHLNGDGSVALNDDSPDNARFDQMWSDLSAMQAKGVRVEGMVGGAAQGSFQRLDSDFGTYYPKLKNVITTHHLDGVDLDVEESMSLGGVERLIDQLHTDFGTGFTVTLAPVATALNGGGNLSGFSYDALYRDRASSISWFNTQFYCGWGSLSGTSGYDGIIQHGVVPASKVVAGTLTNAANCGSGYVPMDTLTATVSSLAAKYADFGGVAGWEYFNSDPGGTAAPWQWAARMSAAMG</sequence>
<feature type="signal peptide" evidence="4">
    <location>
        <begin position="1"/>
        <end position="30"/>
    </location>
</feature>
<evidence type="ECO:0000256" key="4">
    <source>
        <dbReference type="SAM" id="SignalP"/>
    </source>
</evidence>
<feature type="chain" id="PRO_5047007221" description="chitinase" evidence="4">
    <location>
        <begin position="31"/>
        <end position="310"/>
    </location>
</feature>
<evidence type="ECO:0000256" key="2">
    <source>
        <dbReference type="ARBA" id="ARBA00022801"/>
    </source>
</evidence>
<feature type="domain" description="GH18" evidence="5">
    <location>
        <begin position="38"/>
        <end position="310"/>
    </location>
</feature>
<dbReference type="EC" id="3.2.1.14" evidence="1"/>
<organism evidence="6 7">
    <name type="scientific">Streptomyces tremellae</name>
    <dbReference type="NCBI Taxonomy" id="1124239"/>
    <lineage>
        <taxon>Bacteria</taxon>
        <taxon>Bacillati</taxon>
        <taxon>Actinomycetota</taxon>
        <taxon>Actinomycetes</taxon>
        <taxon>Kitasatosporales</taxon>
        <taxon>Streptomycetaceae</taxon>
        <taxon>Streptomyces</taxon>
    </lineage>
</organism>
<accession>A0ABP7E2U0</accession>
<keyword evidence="4" id="KW-0732">Signal</keyword>
<dbReference type="EMBL" id="BAABEP010000003">
    <property type="protein sequence ID" value="GAA3712344.1"/>
    <property type="molecule type" value="Genomic_DNA"/>
</dbReference>
<evidence type="ECO:0000256" key="1">
    <source>
        <dbReference type="ARBA" id="ARBA00012729"/>
    </source>
</evidence>
<keyword evidence="2" id="KW-0378">Hydrolase</keyword>
<keyword evidence="7" id="KW-1185">Reference proteome</keyword>
<dbReference type="PANTHER" id="PTHR45708:SF60">
    <property type="entry name" value="III CHITINASE, PUTATIVE (AFU_ORTHOLOGUE AFUA_5G03850)-RELATED"/>
    <property type="match status" value="1"/>
</dbReference>
<gene>
    <name evidence="6" type="ORF">GCM10023082_07630</name>
</gene>
<keyword evidence="3" id="KW-0326">Glycosidase</keyword>
<evidence type="ECO:0000259" key="5">
    <source>
        <dbReference type="PROSITE" id="PS51910"/>
    </source>
</evidence>